<proteinExistence type="evidence at transcript level"/>
<evidence type="ECO:0000256" key="15">
    <source>
        <dbReference type="SAM" id="Phobius"/>
    </source>
</evidence>
<feature type="disulfide bond" evidence="13">
    <location>
        <begin position="582"/>
        <end position="597"/>
    </location>
</feature>
<evidence type="ECO:0000256" key="13">
    <source>
        <dbReference type="PROSITE-ProRule" id="PRU00124"/>
    </source>
</evidence>
<organism evidence="19">
    <name type="scientific">Ictalurus punctatus</name>
    <name type="common">Channel catfish</name>
    <name type="synonym">Silurus punctatus</name>
    <dbReference type="NCBI Taxonomy" id="7998"/>
    <lineage>
        <taxon>Eukaryota</taxon>
        <taxon>Metazoa</taxon>
        <taxon>Chordata</taxon>
        <taxon>Craniata</taxon>
        <taxon>Vertebrata</taxon>
        <taxon>Euteleostomi</taxon>
        <taxon>Actinopterygii</taxon>
        <taxon>Neopterygii</taxon>
        <taxon>Teleostei</taxon>
        <taxon>Ostariophysi</taxon>
        <taxon>Siluriformes</taxon>
        <taxon>Ictaluridae</taxon>
        <taxon>Ictalurus</taxon>
    </lineage>
</organism>
<evidence type="ECO:0000256" key="6">
    <source>
        <dbReference type="ARBA" id="ARBA00022801"/>
    </source>
</evidence>
<dbReference type="GO" id="GO:0004252">
    <property type="term" value="F:serine-type endopeptidase activity"/>
    <property type="evidence" value="ECO:0007669"/>
    <property type="project" value="InterPro"/>
</dbReference>
<dbReference type="InterPro" id="IPR033116">
    <property type="entry name" value="TRYPSIN_SER"/>
</dbReference>
<dbReference type="InterPro" id="IPR000082">
    <property type="entry name" value="SEA_dom"/>
</dbReference>
<dbReference type="InterPro" id="IPR009003">
    <property type="entry name" value="Peptidase_S1_PA"/>
</dbReference>
<dbReference type="STRING" id="7998.ENSIPUP00000027570"/>
<feature type="disulfide bond" evidence="13">
    <location>
        <begin position="468"/>
        <end position="483"/>
    </location>
</feature>
<dbReference type="OMA" id="KLWVCDH"/>
<evidence type="ECO:0000256" key="7">
    <source>
        <dbReference type="ARBA" id="ARBA00022825"/>
    </source>
</evidence>
<evidence type="ECO:0000256" key="3">
    <source>
        <dbReference type="ARBA" id="ARBA00022692"/>
    </source>
</evidence>
<evidence type="ECO:0000256" key="14">
    <source>
        <dbReference type="RuleBase" id="RU363034"/>
    </source>
</evidence>
<dbReference type="FunFam" id="4.10.400.10:FF:000117">
    <property type="entry name" value="Suppressor of tumorigenicity 14 protein homolog"/>
    <property type="match status" value="1"/>
</dbReference>
<keyword evidence="9 15" id="KW-1133">Transmembrane helix</keyword>
<feature type="disulfide bond" evidence="13">
    <location>
        <begin position="456"/>
        <end position="474"/>
    </location>
</feature>
<feature type="disulfide bond" evidence="13">
    <location>
        <begin position="540"/>
        <end position="555"/>
    </location>
</feature>
<dbReference type="PROSITE" id="PS50068">
    <property type="entry name" value="LDLRA_2"/>
    <property type="match status" value="4"/>
</dbReference>
<evidence type="ECO:0000256" key="4">
    <source>
        <dbReference type="ARBA" id="ARBA00022729"/>
    </source>
</evidence>
<keyword evidence="12" id="KW-0325">Glycoprotein</keyword>
<dbReference type="GO" id="GO:0016020">
    <property type="term" value="C:membrane"/>
    <property type="evidence" value="ECO:0007669"/>
    <property type="project" value="UniProtKB-SubCell"/>
</dbReference>
<reference evidence="20" key="2">
    <citation type="journal article" date="2016" name="Nat. Commun.">
        <title>The channel catfish genome sequence provides insights into the evolution of scale formation in teleosts.</title>
        <authorList>
            <person name="Liu Z."/>
            <person name="Liu S."/>
            <person name="Yao J."/>
            <person name="Bao L."/>
            <person name="Zhang J."/>
            <person name="Li Y."/>
            <person name="Jiang C."/>
            <person name="Sun L."/>
            <person name="Wang R."/>
            <person name="Zhang Y."/>
            <person name="Zhou T."/>
            <person name="Zeng Q."/>
            <person name="Fu Q."/>
            <person name="Gao S."/>
            <person name="Li N."/>
            <person name="Koren S."/>
            <person name="Jiang Y."/>
            <person name="Zimin A."/>
            <person name="Xu P."/>
            <person name="Phillippy A.M."/>
            <person name="Geng X."/>
            <person name="Song L."/>
            <person name="Sun F."/>
            <person name="Li C."/>
            <person name="Wang X."/>
            <person name="Chen A."/>
            <person name="Jin Y."/>
            <person name="Yuan Z."/>
            <person name="Yang Y."/>
            <person name="Tan S."/>
            <person name="Peatman E."/>
            <person name="Lu J."/>
            <person name="Qin Z."/>
            <person name="Dunham R."/>
            <person name="Li Z."/>
            <person name="Sonstegard T."/>
            <person name="Feng J."/>
            <person name="Danzmann R.G."/>
            <person name="Schroeder S."/>
            <person name="Scheffler B."/>
            <person name="Duke M.V."/>
            <person name="Ballard L."/>
            <person name="Kucuktas H."/>
            <person name="Kaltenboeck L."/>
            <person name="Liu H."/>
            <person name="Armbruster J."/>
            <person name="Xie Y."/>
            <person name="Kirby M.L."/>
            <person name="Tian Y."/>
            <person name="Flanagan M.E."/>
            <person name="Mu W."/>
            <person name="Waldbieser G.C."/>
        </authorList>
    </citation>
    <scope>NUCLEOTIDE SEQUENCE [LARGE SCALE GENOMIC DNA]</scope>
    <source>
        <strain evidence="20">SDA103</strain>
    </source>
</reference>
<evidence type="ECO:0000256" key="1">
    <source>
        <dbReference type="ARBA" id="ARBA00004606"/>
    </source>
</evidence>
<keyword evidence="2 14" id="KW-0645">Protease</keyword>
<dbReference type="AlphaFoldDB" id="W5U639"/>
<dbReference type="Gene3D" id="3.30.70.960">
    <property type="entry name" value="SEA domain"/>
    <property type="match status" value="1"/>
</dbReference>
<keyword evidence="10 15" id="KW-0472">Membrane</keyword>
<accession>W5U639</accession>
<dbReference type="FunFam" id="2.40.10.10:FF:000003">
    <property type="entry name" value="Transmembrane serine protease 3"/>
    <property type="match status" value="1"/>
</dbReference>
<feature type="disulfide bond" evidence="13">
    <location>
        <begin position="562"/>
        <end position="574"/>
    </location>
</feature>
<dbReference type="SMART" id="SM00020">
    <property type="entry name" value="Tryp_SPc"/>
    <property type="match status" value="1"/>
</dbReference>
<dbReference type="FunFam" id="2.60.120.290:FF:000003">
    <property type="entry name" value="Neuropilin"/>
    <property type="match status" value="1"/>
</dbReference>
<dbReference type="InterPro" id="IPR001254">
    <property type="entry name" value="Trypsin_dom"/>
</dbReference>
<evidence type="ECO:0000313" key="20">
    <source>
        <dbReference type="Proteomes" id="UP000221080"/>
    </source>
</evidence>
<evidence type="ECO:0000256" key="10">
    <source>
        <dbReference type="ARBA" id="ARBA00023136"/>
    </source>
</evidence>
<dbReference type="SUPFAM" id="SSF50494">
    <property type="entry name" value="Trypsin-like serine proteases"/>
    <property type="match status" value="1"/>
</dbReference>
<dbReference type="OrthoDB" id="6380398at2759"/>
<dbReference type="PANTHER" id="PTHR24252">
    <property type="entry name" value="ACROSIN-RELATED"/>
    <property type="match status" value="1"/>
</dbReference>
<dbReference type="Gene3D" id="2.40.10.10">
    <property type="entry name" value="Trypsin-like serine proteases"/>
    <property type="match status" value="2"/>
</dbReference>
<keyword evidence="4" id="KW-0732">Signal</keyword>
<dbReference type="Proteomes" id="UP000221080">
    <property type="component" value="Chromosome 17"/>
</dbReference>
<dbReference type="RefSeq" id="XP_017346778.1">
    <property type="nucleotide sequence ID" value="XM_017491289.3"/>
</dbReference>
<evidence type="ECO:0000256" key="2">
    <source>
        <dbReference type="ARBA" id="ARBA00022670"/>
    </source>
</evidence>
<sequence length="847" mass="94333">MSTAMYENCRNGNENVTFITKEQKMASKSKQKKTGLIVGSVLVLLSLAAVAGFLIWWFAVKPSKLQQKMMANMGAQKDMGTRVFSGEMTLIDAPYKREYEDPSSTEFRETADALQNILNKTISNDAFLFKYYNQSVISAFRDGVTAYHWIRFDVPPADMELLPKLTADRVLETLRRGVRQEGKRSMQTFTITDITASITDPRMARNPRAPAECFVRLEATSSIQKFQSPGYPDKYPVQTRCQWQIRAPKDKAILVKFPVFYIQDSCSSDYVFIFDSLSTDTSHAITQNCGQRPPTNPLEVISSGNFMLINLITDSMIQRPGFEAHYRAIPTITAQTCGGLLTNLSGNFTTPHYPSFYPPMVDCNWNISVPEGMKIRVKFTMFRLKEPGVNIRVCNKDYVQINGTKYCGERSTLTLNSNTNAMLVSFHSDSSYTDKGFSAQYNAYDPQNPCPGKFTCATGYCISKELQCDGWNDCGDMSDEKKCQCEEDHFICDNGMCKPKYWLCDQVNDCGDNSDERDCACGRSQFRCGDGTCLPQTVMCNGKKDCADGSDEASCKESAGICTDFTFHCADGQCVNKLNAECDKVSDCSDGSDEQGCGCGVRPYKHNRIVGGQNADVGEWPWQVSLHYGTSGHVCGASIISEKWLLSAAHCFMTGDPSYREPSSWLTYSGMNDQQKEEKDVQMREVKTIITHMNYNQMTYDNDIAVLELKEPLVFSSTVHPVCLPSSSHVFPPGMPCWVTGWGALREGGQTATVLQKAEVKIINDTVCDLVTEGQVTSRMLCSGFLAGGVDACQGDSGGPLVCLSEANIWFQCGIVSWGEGCARRNKPGVYTRLTKFRQWIHQHTQV</sequence>
<feature type="domain" description="CUB" evidence="16">
    <location>
        <begin position="337"/>
        <end position="444"/>
    </location>
</feature>
<reference evidence="19" key="1">
    <citation type="journal article" date="2012" name="BMC Genomics">
        <title>Efficient assembly and annotation of the transcriptome of catfish by RNA-Seq analysis of a doubled haploid homozygote.</title>
        <authorList>
            <person name="Liu S."/>
            <person name="Zhang Y."/>
            <person name="Zhou Z."/>
            <person name="Waldbieser G."/>
            <person name="Sun F."/>
            <person name="Lu J."/>
            <person name="Zhang J."/>
            <person name="Jiang Y."/>
            <person name="Zhang H."/>
            <person name="Wang X."/>
            <person name="Rajendran K.V."/>
            <person name="Khoo L."/>
            <person name="Kucuktas H."/>
            <person name="Peatman E."/>
            <person name="Liu Z."/>
        </authorList>
    </citation>
    <scope>NUCLEOTIDE SEQUENCE</scope>
    <source>
        <tissue evidence="19">Mixed</tissue>
    </source>
</reference>
<dbReference type="CDD" id="cd00190">
    <property type="entry name" value="Tryp_SPc"/>
    <property type="match status" value="1"/>
</dbReference>
<feature type="disulfide bond" evidence="13">
    <location>
        <begin position="492"/>
        <end position="510"/>
    </location>
</feature>
<reference evidence="21" key="3">
    <citation type="submission" date="2025-04" db="UniProtKB">
        <authorList>
            <consortium name="RefSeq"/>
        </authorList>
    </citation>
    <scope>IDENTIFICATION</scope>
    <source>
        <tissue evidence="21">Blood</tissue>
    </source>
</reference>
<keyword evidence="3 15" id="KW-0812">Transmembrane</keyword>
<name>W5U639_ICTPU</name>
<dbReference type="SMART" id="SM00042">
    <property type="entry name" value="CUB"/>
    <property type="match status" value="2"/>
</dbReference>
<dbReference type="InterPro" id="IPR043504">
    <property type="entry name" value="Peptidase_S1_PA_chymotrypsin"/>
</dbReference>
<dbReference type="PROSITE" id="PS00134">
    <property type="entry name" value="TRYPSIN_HIS"/>
    <property type="match status" value="1"/>
</dbReference>
<evidence type="ECO:0000259" key="17">
    <source>
        <dbReference type="PROSITE" id="PS50024"/>
    </source>
</evidence>
<dbReference type="Gene3D" id="2.60.120.290">
    <property type="entry name" value="Spermadhesin, CUB domain"/>
    <property type="match status" value="2"/>
</dbReference>
<keyword evidence="8" id="KW-0735">Signal-anchor</keyword>
<dbReference type="FunFam" id="4.10.400.10:FF:000034">
    <property type="entry name" value="Low-density lipoprotein receptor-related protein 2"/>
    <property type="match status" value="1"/>
</dbReference>
<evidence type="ECO:0000256" key="5">
    <source>
        <dbReference type="ARBA" id="ARBA00022737"/>
    </source>
</evidence>
<dbReference type="CTD" id="6768"/>
<dbReference type="InterPro" id="IPR018114">
    <property type="entry name" value="TRYPSIN_HIS"/>
</dbReference>
<evidence type="ECO:0000313" key="19">
    <source>
        <dbReference type="EMBL" id="AHH37235.1"/>
    </source>
</evidence>
<evidence type="ECO:0000256" key="11">
    <source>
        <dbReference type="ARBA" id="ARBA00023157"/>
    </source>
</evidence>
<feature type="disulfide bond" evidence="13">
    <location>
        <begin position="521"/>
        <end position="533"/>
    </location>
</feature>
<dbReference type="GO" id="GO:0006508">
    <property type="term" value="P:proteolysis"/>
    <property type="evidence" value="ECO:0007669"/>
    <property type="project" value="UniProtKB-KW"/>
</dbReference>
<dbReference type="InterPro" id="IPR036364">
    <property type="entry name" value="SEA_dom_sf"/>
</dbReference>
<dbReference type="Pfam" id="PF00089">
    <property type="entry name" value="Trypsin"/>
    <property type="match status" value="1"/>
</dbReference>
<evidence type="ECO:0000259" key="18">
    <source>
        <dbReference type="PROSITE" id="PS50240"/>
    </source>
</evidence>
<protein>
    <submittedName>
        <fullName evidence="19 21">Suppressor of tumorigenicity 14 protein</fullName>
    </submittedName>
</protein>
<feature type="disulfide bond" evidence="13">
    <location>
        <begin position="485"/>
        <end position="497"/>
    </location>
</feature>
<dbReference type="Gene3D" id="4.10.400.10">
    <property type="entry name" value="Low-density Lipoprotein Receptor"/>
    <property type="match status" value="4"/>
</dbReference>
<dbReference type="Pfam" id="PF00431">
    <property type="entry name" value="CUB"/>
    <property type="match status" value="2"/>
</dbReference>
<feature type="domain" description="Peptidase S1" evidence="18">
    <location>
        <begin position="609"/>
        <end position="846"/>
    </location>
</feature>
<dbReference type="Pfam" id="PF01390">
    <property type="entry name" value="SEA"/>
    <property type="match status" value="1"/>
</dbReference>
<dbReference type="InterPro" id="IPR036055">
    <property type="entry name" value="LDL_receptor-like_sf"/>
</dbReference>
<comment type="caution">
    <text evidence="13">Lacks conserved residue(s) required for the propagation of feature annotation.</text>
</comment>
<dbReference type="PANTHER" id="PTHR24252:SF17">
    <property type="entry name" value="SUPPRESSOR OF TUMORIGENICITY 14 PROTEIN HOMOLOG-RELATED"/>
    <property type="match status" value="1"/>
</dbReference>
<dbReference type="SUPFAM" id="SSF49854">
    <property type="entry name" value="Spermadhesin, CUB domain"/>
    <property type="match status" value="2"/>
</dbReference>
<dbReference type="PRINTS" id="PR00261">
    <property type="entry name" value="LDLRECEPTOR"/>
</dbReference>
<feature type="disulfide bond" evidence="13">
    <location>
        <begin position="528"/>
        <end position="546"/>
    </location>
</feature>
<dbReference type="PROSITE" id="PS50240">
    <property type="entry name" value="TRYPSIN_DOM"/>
    <property type="match status" value="1"/>
</dbReference>
<dbReference type="SUPFAM" id="SSF82671">
    <property type="entry name" value="SEA domain"/>
    <property type="match status" value="1"/>
</dbReference>
<keyword evidence="20" id="KW-1185">Reference proteome</keyword>
<dbReference type="CDD" id="cd00041">
    <property type="entry name" value="CUB"/>
    <property type="match status" value="2"/>
</dbReference>
<evidence type="ECO:0000256" key="8">
    <source>
        <dbReference type="ARBA" id="ARBA00022968"/>
    </source>
</evidence>
<feature type="disulfide bond" evidence="13">
    <location>
        <begin position="504"/>
        <end position="519"/>
    </location>
</feature>
<keyword evidence="6 14" id="KW-0378">Hydrolase</keyword>
<keyword evidence="11 13" id="KW-1015">Disulfide bond</keyword>
<dbReference type="InterPro" id="IPR023415">
    <property type="entry name" value="LDLR_class-A_CS"/>
</dbReference>
<feature type="domain" description="SEA" evidence="17">
    <location>
        <begin position="80"/>
        <end position="196"/>
    </location>
</feature>
<dbReference type="GeneID" id="108278113"/>
<evidence type="ECO:0000313" key="21">
    <source>
        <dbReference type="RefSeq" id="XP_017346778.1"/>
    </source>
</evidence>
<keyword evidence="5" id="KW-0677">Repeat</keyword>
<comment type="subcellular location">
    <subcellularLocation>
        <location evidence="1">Membrane</location>
        <topology evidence="1">Single-pass type II membrane protein</topology>
    </subcellularLocation>
</comment>
<dbReference type="PROSITE" id="PS01180">
    <property type="entry name" value="CUB"/>
    <property type="match status" value="2"/>
</dbReference>
<evidence type="ECO:0000256" key="9">
    <source>
        <dbReference type="ARBA" id="ARBA00022989"/>
    </source>
</evidence>
<evidence type="ECO:0000259" key="16">
    <source>
        <dbReference type="PROSITE" id="PS01180"/>
    </source>
</evidence>
<dbReference type="CDD" id="cd00112">
    <property type="entry name" value="LDLa"/>
    <property type="match status" value="4"/>
</dbReference>
<dbReference type="InterPro" id="IPR002172">
    <property type="entry name" value="LDrepeatLR_classA_rpt"/>
</dbReference>
<dbReference type="GO" id="GO:0009566">
    <property type="term" value="P:fertilization"/>
    <property type="evidence" value="ECO:0007669"/>
    <property type="project" value="UniProtKB-ARBA"/>
</dbReference>
<dbReference type="SUPFAM" id="SSF57424">
    <property type="entry name" value="LDL receptor-like module"/>
    <property type="match status" value="3"/>
</dbReference>
<dbReference type="KEGG" id="ipu:108278113"/>
<dbReference type="EMBL" id="JT405572">
    <property type="protein sequence ID" value="AHH37235.1"/>
    <property type="molecule type" value="mRNA"/>
</dbReference>
<dbReference type="PROSITE" id="PS50024">
    <property type="entry name" value="SEA"/>
    <property type="match status" value="1"/>
</dbReference>
<gene>
    <name evidence="19" type="primary">ST14</name>
    <name evidence="21" type="synonym">st14</name>
</gene>
<keyword evidence="7 14" id="KW-0720">Serine protease</keyword>
<dbReference type="Pfam" id="PF00057">
    <property type="entry name" value="Ldl_recept_a"/>
    <property type="match status" value="4"/>
</dbReference>
<dbReference type="SMART" id="SM00192">
    <property type="entry name" value="LDLa"/>
    <property type="match status" value="4"/>
</dbReference>
<dbReference type="InterPro" id="IPR035914">
    <property type="entry name" value="Sperma_CUB_dom_sf"/>
</dbReference>
<dbReference type="InterPro" id="IPR000859">
    <property type="entry name" value="CUB_dom"/>
</dbReference>
<dbReference type="PROSITE" id="PS01209">
    <property type="entry name" value="LDLRA_1"/>
    <property type="match status" value="1"/>
</dbReference>
<dbReference type="FunFam" id="2.60.120.290:FF:000005">
    <property type="entry name" value="Procollagen C-endopeptidase enhancer 1"/>
    <property type="match status" value="1"/>
</dbReference>
<feature type="domain" description="CUB" evidence="16">
    <location>
        <begin position="213"/>
        <end position="329"/>
    </location>
</feature>
<dbReference type="PROSITE" id="PS00135">
    <property type="entry name" value="TRYPSIN_SER"/>
    <property type="match status" value="1"/>
</dbReference>
<evidence type="ECO:0000256" key="12">
    <source>
        <dbReference type="ARBA" id="ARBA00023180"/>
    </source>
</evidence>
<feature type="transmembrane region" description="Helical" evidence="15">
    <location>
        <begin position="34"/>
        <end position="59"/>
    </location>
</feature>